<dbReference type="Proteomes" id="UP000008066">
    <property type="component" value="Unassembled WGS sequence"/>
</dbReference>
<dbReference type="SMART" id="SM00298">
    <property type="entry name" value="CHROMO"/>
    <property type="match status" value="1"/>
</dbReference>
<evidence type="ECO:0000256" key="1">
    <source>
        <dbReference type="ARBA" id="ARBA00011353"/>
    </source>
</evidence>
<proteinExistence type="predicted"/>
<feature type="region of interest" description="Disordered" evidence="2">
    <location>
        <begin position="161"/>
        <end position="200"/>
    </location>
</feature>
<keyword evidence="5" id="KW-1185">Reference proteome</keyword>
<reference evidence="4 5" key="1">
    <citation type="journal article" date="2011" name="Cell">
        <title>Insight into structure and assembly of the nuclear pore complex by utilizing the genome of a eukaryotic thermophile.</title>
        <authorList>
            <person name="Amlacher S."/>
            <person name="Sarges P."/>
            <person name="Flemming D."/>
            <person name="van Noort V."/>
            <person name="Kunze R."/>
            <person name="Devos D.P."/>
            <person name="Arumugam M."/>
            <person name="Bork P."/>
            <person name="Hurt E."/>
        </authorList>
    </citation>
    <scope>NUCLEOTIDE SEQUENCE [LARGE SCALE GENOMIC DNA]</scope>
    <source>
        <strain evidence="5">DSM 1495 / CBS 144.50 / IMI 039719</strain>
    </source>
</reference>
<dbReference type="InterPro" id="IPR023780">
    <property type="entry name" value="Chromo_domain"/>
</dbReference>
<dbReference type="STRING" id="759272.G0SC52"/>
<dbReference type="OMA" id="TYIVAWH"/>
<accession>G0SC52</accession>
<feature type="compositionally biased region" description="Acidic residues" evidence="2">
    <location>
        <begin position="355"/>
        <end position="364"/>
    </location>
</feature>
<protein>
    <recommendedName>
        <fullName evidence="3">Chromo domain-containing protein</fullName>
    </recommendedName>
</protein>
<feature type="region of interest" description="Disordered" evidence="2">
    <location>
        <begin position="273"/>
        <end position="365"/>
    </location>
</feature>
<dbReference type="PROSITE" id="PS50013">
    <property type="entry name" value="CHROMO_2"/>
    <property type="match status" value="1"/>
</dbReference>
<evidence type="ECO:0000256" key="2">
    <source>
        <dbReference type="SAM" id="MobiDB-lite"/>
    </source>
</evidence>
<dbReference type="InterPro" id="IPR000953">
    <property type="entry name" value="Chromo/chromo_shadow_dom"/>
</dbReference>
<evidence type="ECO:0000259" key="3">
    <source>
        <dbReference type="PROSITE" id="PS50013"/>
    </source>
</evidence>
<dbReference type="RefSeq" id="XP_006695923.1">
    <property type="nucleotide sequence ID" value="XM_006695860.1"/>
</dbReference>
<feature type="region of interest" description="Disordered" evidence="2">
    <location>
        <begin position="482"/>
        <end position="502"/>
    </location>
</feature>
<organism evidence="5">
    <name type="scientific">Chaetomium thermophilum (strain DSM 1495 / CBS 144.50 / IMI 039719)</name>
    <name type="common">Thermochaetoides thermophila</name>
    <dbReference type="NCBI Taxonomy" id="759272"/>
    <lineage>
        <taxon>Eukaryota</taxon>
        <taxon>Fungi</taxon>
        <taxon>Dikarya</taxon>
        <taxon>Ascomycota</taxon>
        <taxon>Pezizomycotina</taxon>
        <taxon>Sordariomycetes</taxon>
        <taxon>Sordariomycetidae</taxon>
        <taxon>Sordariales</taxon>
        <taxon>Chaetomiaceae</taxon>
        <taxon>Thermochaetoides</taxon>
    </lineage>
</organism>
<evidence type="ECO:0000313" key="4">
    <source>
        <dbReference type="EMBL" id="EGS18978.1"/>
    </source>
</evidence>
<evidence type="ECO:0000313" key="5">
    <source>
        <dbReference type="Proteomes" id="UP000008066"/>
    </source>
</evidence>
<feature type="compositionally biased region" description="Basic and acidic residues" evidence="2">
    <location>
        <begin position="113"/>
        <end position="123"/>
    </location>
</feature>
<dbReference type="Pfam" id="PF00385">
    <property type="entry name" value="Chromo"/>
    <property type="match status" value="1"/>
</dbReference>
<sequence length="520" mass="58295">METKNVTQPRYRKVEIEIPLPSIRRYKPGSGPPPPQISLLPPRDSTAYIIDQFVLPTDEDATLTSRRLIYYHVGFTDLPHVKILLPCTEVLDYVSPRELEEWEYHNWERKMKERVRKQEETKRTGRPRKKRIVEASEPQAKTANAPTLSSADDALLLSREVAGPSLSTPQKRKLSAMLEEEKTGEMSNTEESDGSAVRRQLRGDLVIEGSEETGEDLGSESMDQFALTHDDTIGATSLRANSAAPMMQRKYGSTSAAQQATFVSQGSTAELSTLPVTQVTPTNTSRQTLTPNPRPNSLSNESVPWTATPRVSQSQGNAPVLSTAKKKVRPPKLKDSLAKRRQPPSTKKKQKATDPEPEPEDDEWEVKGLLDDKWFLGDGVKVHKYLVLWEGDWPPDQNPTWEPEENIQDQALIKKYQQKKAAGLLKSSPVKRQKTLRHFLSSTPYRTVAEAFAGGIDEQPPPVIQDTDSEAKLPEEQFFVTENLGSVGPANESRPSVTKPKSGFQVFDNTLARYNRTFSR</sequence>
<dbReference type="HOGENOM" id="CLU_030426_0_0_1"/>
<dbReference type="SUPFAM" id="SSF54160">
    <property type="entry name" value="Chromo domain-like"/>
    <property type="match status" value="1"/>
</dbReference>
<name>G0SC52_CHATD</name>
<dbReference type="GeneID" id="18259634"/>
<dbReference type="InterPro" id="IPR016197">
    <property type="entry name" value="Chromo-like_dom_sf"/>
</dbReference>
<feature type="compositionally biased region" description="Basic residues" evidence="2">
    <location>
        <begin position="339"/>
        <end position="350"/>
    </location>
</feature>
<dbReference type="eggNOG" id="ENOG502RA4K">
    <property type="taxonomic scope" value="Eukaryota"/>
</dbReference>
<dbReference type="GO" id="GO:0006338">
    <property type="term" value="P:chromatin remodeling"/>
    <property type="evidence" value="ECO:0007669"/>
    <property type="project" value="UniProtKB-ARBA"/>
</dbReference>
<feature type="compositionally biased region" description="Polar residues" evidence="2">
    <location>
        <begin position="273"/>
        <end position="317"/>
    </location>
</feature>
<dbReference type="EMBL" id="GL988045">
    <property type="protein sequence ID" value="EGS18978.1"/>
    <property type="molecule type" value="Genomic_DNA"/>
</dbReference>
<dbReference type="KEGG" id="cthr:CTHT_0055960"/>
<dbReference type="AlphaFoldDB" id="G0SC52"/>
<dbReference type="OrthoDB" id="3543857at2759"/>
<dbReference type="CDD" id="cd00024">
    <property type="entry name" value="CD_CSD"/>
    <property type="match status" value="1"/>
</dbReference>
<feature type="region of interest" description="Disordered" evidence="2">
    <location>
        <begin position="113"/>
        <end position="148"/>
    </location>
</feature>
<gene>
    <name evidence="4" type="ORF">CTHT_0055960</name>
</gene>
<dbReference type="Gene3D" id="2.40.50.40">
    <property type="match status" value="1"/>
</dbReference>
<comment type="subunit">
    <text evidence="1">Component of the NuA4 histone acetyltransferase complex.</text>
</comment>
<feature type="domain" description="Chromo" evidence="3">
    <location>
        <begin position="364"/>
        <end position="420"/>
    </location>
</feature>